<reference evidence="2" key="1">
    <citation type="submission" date="2020-12" db="EMBL/GenBank/DDBJ databases">
        <title>Ramlibacter sp. nov., isolated from a freshwater alga, Cryptomonas.</title>
        <authorList>
            <person name="Kim H.M."/>
            <person name="Jeon C.O."/>
        </authorList>
    </citation>
    <scope>NUCLEOTIDE SEQUENCE</scope>
    <source>
        <strain evidence="2">CrO1</strain>
    </source>
</reference>
<dbReference type="RefSeq" id="WP_200787188.1">
    <property type="nucleotide sequence ID" value="NZ_JAEDAO010000001.1"/>
</dbReference>
<keyword evidence="3" id="KW-1185">Reference proteome</keyword>
<evidence type="ECO:0000313" key="2">
    <source>
        <dbReference type="EMBL" id="MBK0392241.1"/>
    </source>
</evidence>
<dbReference type="Proteomes" id="UP000617041">
    <property type="component" value="Unassembled WGS sequence"/>
</dbReference>
<name>A0A934Q0J2_9BURK</name>
<accession>A0A934Q0J2</accession>
<comment type="caution">
    <text evidence="2">The sequence shown here is derived from an EMBL/GenBank/DDBJ whole genome shotgun (WGS) entry which is preliminary data.</text>
</comment>
<organism evidence="2 3">
    <name type="scientific">Ramlibacter algicola</name>
    <dbReference type="NCBI Taxonomy" id="2795217"/>
    <lineage>
        <taxon>Bacteria</taxon>
        <taxon>Pseudomonadati</taxon>
        <taxon>Pseudomonadota</taxon>
        <taxon>Betaproteobacteria</taxon>
        <taxon>Burkholderiales</taxon>
        <taxon>Comamonadaceae</taxon>
        <taxon>Ramlibacter</taxon>
    </lineage>
</organism>
<evidence type="ECO:0000313" key="3">
    <source>
        <dbReference type="Proteomes" id="UP000617041"/>
    </source>
</evidence>
<protein>
    <submittedName>
        <fullName evidence="2">Uncharacterized protein</fullName>
    </submittedName>
</protein>
<keyword evidence="1" id="KW-0175">Coiled coil</keyword>
<gene>
    <name evidence="2" type="ORF">I8E28_06545</name>
</gene>
<dbReference type="EMBL" id="JAEDAO010000001">
    <property type="protein sequence ID" value="MBK0392241.1"/>
    <property type="molecule type" value="Genomic_DNA"/>
</dbReference>
<proteinExistence type="predicted"/>
<feature type="coiled-coil region" evidence="1">
    <location>
        <begin position="11"/>
        <end position="38"/>
    </location>
</feature>
<sequence length="93" mass="10687">MRLRRSDYAKILAAQTELSRAEEDYQRLRAAYLKVAQEEPGHEVALAMIGADMDRAHAVLQSLIGLPHMPFTHDPSRIVRREAEEQREEEEST</sequence>
<dbReference type="AlphaFoldDB" id="A0A934Q0J2"/>
<evidence type="ECO:0000256" key="1">
    <source>
        <dbReference type="SAM" id="Coils"/>
    </source>
</evidence>